<organism evidence="2 3">
    <name type="scientific">Aquilegia coerulea</name>
    <name type="common">Rocky mountain columbine</name>
    <dbReference type="NCBI Taxonomy" id="218851"/>
    <lineage>
        <taxon>Eukaryota</taxon>
        <taxon>Viridiplantae</taxon>
        <taxon>Streptophyta</taxon>
        <taxon>Embryophyta</taxon>
        <taxon>Tracheophyta</taxon>
        <taxon>Spermatophyta</taxon>
        <taxon>Magnoliopsida</taxon>
        <taxon>Ranunculales</taxon>
        <taxon>Ranunculaceae</taxon>
        <taxon>Thalictroideae</taxon>
        <taxon>Aquilegia</taxon>
    </lineage>
</organism>
<feature type="compositionally biased region" description="Gly residues" evidence="1">
    <location>
        <begin position="1"/>
        <end position="14"/>
    </location>
</feature>
<name>A0A2G5DTT7_AQUCA</name>
<dbReference type="EMBL" id="KZ305032">
    <property type="protein sequence ID" value="PIA46943.1"/>
    <property type="molecule type" value="Genomic_DNA"/>
</dbReference>
<proteinExistence type="predicted"/>
<evidence type="ECO:0000313" key="2">
    <source>
        <dbReference type="EMBL" id="PIA46943.1"/>
    </source>
</evidence>
<evidence type="ECO:0000256" key="1">
    <source>
        <dbReference type="SAM" id="MobiDB-lite"/>
    </source>
</evidence>
<evidence type="ECO:0000313" key="3">
    <source>
        <dbReference type="Proteomes" id="UP000230069"/>
    </source>
</evidence>
<protein>
    <recommendedName>
        <fullName evidence="4">Cysteine proteinase inhibitor</fullName>
    </recommendedName>
</protein>
<evidence type="ECO:0008006" key="4">
    <source>
        <dbReference type="Google" id="ProtNLM"/>
    </source>
</evidence>
<keyword evidence="3" id="KW-1185">Reference proteome</keyword>
<dbReference type="Proteomes" id="UP000230069">
    <property type="component" value="Unassembled WGS sequence"/>
</dbReference>
<reference evidence="2 3" key="1">
    <citation type="submission" date="2017-09" db="EMBL/GenBank/DDBJ databases">
        <title>WGS assembly of Aquilegia coerulea Goldsmith.</title>
        <authorList>
            <person name="Hodges S."/>
            <person name="Kramer E."/>
            <person name="Nordborg M."/>
            <person name="Tomkins J."/>
            <person name="Borevitz J."/>
            <person name="Derieg N."/>
            <person name="Yan J."/>
            <person name="Mihaltcheva S."/>
            <person name="Hayes R.D."/>
            <person name="Rokhsar D."/>
        </authorList>
    </citation>
    <scope>NUCLEOTIDE SEQUENCE [LARGE SCALE GENOMIC DNA]</scope>
    <source>
        <strain evidence="3">cv. Goldsmith</strain>
    </source>
</reference>
<gene>
    <name evidence="2" type="ORF">AQUCO_01500461v1</name>
</gene>
<accession>A0A2G5DTT7</accession>
<dbReference type="AlphaFoldDB" id="A0A2G5DTT7"/>
<dbReference type="InParanoid" id="A0A2G5DTT7"/>
<feature type="region of interest" description="Disordered" evidence="1">
    <location>
        <begin position="1"/>
        <end position="22"/>
    </location>
</feature>
<sequence>MEGVEGVGCSGSGSGSRTRDNGKWVISHTSKLIKKGTKKKKSCSITMEGRAALTINRYQFKEDCDFSEAIRLGQFAVDDENRKTRGMIRELVFLSVEHVVRESTITSDIYYLTIKAKSFDENQPMFFKTAVRVPNQKQYPIESVGLIYSEENKVQLPGVILLQNDDIEVHTVAEFAVKVHNGNSVFYCFYFYFSNFKYINFI</sequence>